<name>A0A1G9IPA1_9FIRM</name>
<protein>
    <submittedName>
        <fullName evidence="1">Uncharacterized protein YpuA, DUF1002 family</fullName>
    </submittedName>
</protein>
<dbReference type="Proteomes" id="UP000198718">
    <property type="component" value="Unassembled WGS sequence"/>
</dbReference>
<reference evidence="1 2" key="1">
    <citation type="submission" date="2016-10" db="EMBL/GenBank/DDBJ databases">
        <authorList>
            <person name="de Groot N.N."/>
        </authorList>
    </citation>
    <scope>NUCLEOTIDE SEQUENCE [LARGE SCALE GENOMIC DNA]</scope>
    <source>
        <strain evidence="1 2">DSM 18346</strain>
    </source>
</reference>
<evidence type="ECO:0000313" key="1">
    <source>
        <dbReference type="EMBL" id="SDL26980.1"/>
    </source>
</evidence>
<gene>
    <name evidence="1" type="ORF">SAMN05660472_02911</name>
</gene>
<sequence>MKINKVIYITIISCVLATLMVYGSQNVVVTLGNDLNQEQRQQMLNLFNVKQGAIAVLVVTNEEERRYLEGVATERQLGTKAISSAYVEHLQQGEGIAVETYNITWVTEEMIMNALVTAGVTNAKVIAAAPFEVSGTAALTGILKAFEEVTGQAISEEQKRIANEEMVKTGELGEKIGKEEATILIREIKEVIIERKIREPQEIRRIVIEIAGQLNIQLTEKQVEDITKLMEQITRLNLNTEVIQQQLQGIREGLRDISRDNQEVQSFLQKILEVLRRILESILGMFSR</sequence>
<dbReference type="RefSeq" id="WP_244269564.1">
    <property type="nucleotide sequence ID" value="NZ_FNFP01000012.1"/>
</dbReference>
<evidence type="ECO:0000313" key="2">
    <source>
        <dbReference type="Proteomes" id="UP000198718"/>
    </source>
</evidence>
<accession>A0A1G9IPA1</accession>
<dbReference type="InterPro" id="IPR009343">
    <property type="entry name" value="DUF1002"/>
</dbReference>
<organism evidence="1 2">
    <name type="scientific">Natronincola ferrireducens</name>
    <dbReference type="NCBI Taxonomy" id="393762"/>
    <lineage>
        <taxon>Bacteria</taxon>
        <taxon>Bacillati</taxon>
        <taxon>Bacillota</taxon>
        <taxon>Clostridia</taxon>
        <taxon>Peptostreptococcales</taxon>
        <taxon>Natronincolaceae</taxon>
        <taxon>Natronincola</taxon>
    </lineage>
</organism>
<dbReference type="Pfam" id="PF06207">
    <property type="entry name" value="DUF1002"/>
    <property type="match status" value="1"/>
</dbReference>
<keyword evidence="2" id="KW-1185">Reference proteome</keyword>
<dbReference type="EMBL" id="FNFP01000012">
    <property type="protein sequence ID" value="SDL26980.1"/>
    <property type="molecule type" value="Genomic_DNA"/>
</dbReference>
<proteinExistence type="predicted"/>
<dbReference type="AlphaFoldDB" id="A0A1G9IPA1"/>
<dbReference type="STRING" id="393762.SAMN05660472_02911"/>